<reference evidence="1" key="1">
    <citation type="submission" date="2021-03" db="EMBL/GenBank/DDBJ databases">
        <authorList>
            <person name="Wang G."/>
        </authorList>
    </citation>
    <scope>NUCLEOTIDE SEQUENCE</scope>
    <source>
        <strain evidence="1">KCTC 12899</strain>
    </source>
</reference>
<dbReference type="Proteomes" id="UP000664417">
    <property type="component" value="Unassembled WGS sequence"/>
</dbReference>
<gene>
    <name evidence="1" type="ORF">J3U88_30335</name>
</gene>
<dbReference type="AlphaFoldDB" id="A0A8J7QF03"/>
<comment type="caution">
    <text evidence="1">The sequence shown here is derived from an EMBL/GenBank/DDBJ whole genome shotgun (WGS) entry which is preliminary data.</text>
</comment>
<organism evidence="1 2">
    <name type="scientific">Acanthopleuribacter pedis</name>
    <dbReference type="NCBI Taxonomy" id="442870"/>
    <lineage>
        <taxon>Bacteria</taxon>
        <taxon>Pseudomonadati</taxon>
        <taxon>Acidobacteriota</taxon>
        <taxon>Holophagae</taxon>
        <taxon>Acanthopleuribacterales</taxon>
        <taxon>Acanthopleuribacteraceae</taxon>
        <taxon>Acanthopleuribacter</taxon>
    </lineage>
</organism>
<dbReference type="RefSeq" id="WP_207862775.1">
    <property type="nucleotide sequence ID" value="NZ_JAFREP010000043.1"/>
</dbReference>
<proteinExistence type="predicted"/>
<protein>
    <submittedName>
        <fullName evidence="1">Uncharacterized protein</fullName>
    </submittedName>
</protein>
<keyword evidence="2" id="KW-1185">Reference proteome</keyword>
<sequence length="58" mass="6722">MTVTYRTEPSKKAKVILDALQKAVIKELDRKRKLGHYAVFWDGEKPLFVGDDAPFRDE</sequence>
<accession>A0A8J7QF03</accession>
<evidence type="ECO:0000313" key="1">
    <source>
        <dbReference type="EMBL" id="MBO1322804.1"/>
    </source>
</evidence>
<evidence type="ECO:0000313" key="2">
    <source>
        <dbReference type="Proteomes" id="UP000664417"/>
    </source>
</evidence>
<name>A0A8J7QF03_9BACT</name>
<dbReference type="EMBL" id="JAFREP010000043">
    <property type="protein sequence ID" value="MBO1322804.1"/>
    <property type="molecule type" value="Genomic_DNA"/>
</dbReference>